<feature type="compositionally biased region" description="Pro residues" evidence="1">
    <location>
        <begin position="35"/>
        <end position="44"/>
    </location>
</feature>
<sequence length="230" mass="24265">MYSGPICSSEVLRTSIGTRRVVPCWPRCPRPLPLPDLPHLPPGPDTVLTAQQQQQQQQQRREAQRCRPLGAGHTKPRSTRGALYPERGHHALGEMARRGSGAELARAGAPISPARAAGSCAASSEGLARRRPRGGRAAGGVTAAPAPRSARSALAHSRFQLGLRGWTAPPVPRELRSTSLPGLAQVSQHQPKDSSRSLLLAPEGWGPAAVPDLGKKEAVGSSKGLRCLGI</sequence>
<reference evidence="2" key="2">
    <citation type="journal article" date="2000" name="Genome Res.">
        <title>Normalization and subtraction of cap-trapper-selected cDNAs to prepare full-length cDNA libraries for rapid discovery of new genes.</title>
        <authorList>
            <person name="Carninci P."/>
            <person name="Shibata Y."/>
            <person name="Hayatsu N."/>
            <person name="Sugahara Y."/>
            <person name="Shibata K."/>
            <person name="Itoh M."/>
            <person name="Konno H."/>
            <person name="Okazaki Y."/>
            <person name="Muramatsu M."/>
            <person name="Hayashizaki Y."/>
        </authorList>
    </citation>
    <scope>NUCLEOTIDE SEQUENCE</scope>
    <source>
        <strain evidence="2">C57BL/6J</strain>
        <tissue evidence="2">Heart</tissue>
    </source>
</reference>
<organism evidence="2">
    <name type="scientific">Mus musculus</name>
    <name type="common">Mouse</name>
    <dbReference type="NCBI Taxonomy" id="10090"/>
    <lineage>
        <taxon>Eukaryota</taxon>
        <taxon>Metazoa</taxon>
        <taxon>Chordata</taxon>
        <taxon>Craniata</taxon>
        <taxon>Vertebrata</taxon>
        <taxon>Euteleostomi</taxon>
        <taxon>Mammalia</taxon>
        <taxon>Eutheria</taxon>
        <taxon>Euarchontoglires</taxon>
        <taxon>Glires</taxon>
        <taxon>Rodentia</taxon>
        <taxon>Myomorpha</taxon>
        <taxon>Muroidea</taxon>
        <taxon>Muridae</taxon>
        <taxon>Murinae</taxon>
        <taxon>Mus</taxon>
        <taxon>Mus</taxon>
    </lineage>
</organism>
<dbReference type="AlphaFoldDB" id="Q8BWC9"/>
<name>Q8BWC9_MOUSE</name>
<reference evidence="2" key="1">
    <citation type="journal article" date="1999" name="Methods Enzymol.">
        <title>High-efficiency full-length cDNA cloning.</title>
        <authorList>
            <person name="Carninci P."/>
            <person name="Hayashizaki Y."/>
        </authorList>
    </citation>
    <scope>NUCLEOTIDE SEQUENCE</scope>
    <source>
        <strain evidence="2">C57BL/6J</strain>
        <tissue evidence="2">Heart</tissue>
    </source>
</reference>
<reference evidence="2" key="7">
    <citation type="journal article" date="2005" name="Science">
        <title>The Transcriptional Landscape of the Mammalian Genome.</title>
        <authorList>
            <consortium name="The FANTOM Consortium"/>
            <consortium name="Riken Genome Exploration Research Group and Genome Science Group (Genome Network Project Core Group)"/>
        </authorList>
    </citation>
    <scope>NUCLEOTIDE SEQUENCE</scope>
    <source>
        <strain evidence="2">C57BL/6J</strain>
        <tissue evidence="2">Heart</tissue>
    </source>
</reference>
<feature type="region of interest" description="Disordered" evidence="1">
    <location>
        <begin position="182"/>
        <end position="203"/>
    </location>
</feature>
<protein>
    <submittedName>
        <fullName evidence="2">Uncharacterized protein</fullName>
    </submittedName>
</protein>
<accession>Q8BWC9</accession>
<proteinExistence type="evidence at transcript level"/>
<dbReference type="EMBL" id="AK052868">
    <property type="protein sequence ID" value="BAC35182.1"/>
    <property type="molecule type" value="mRNA"/>
</dbReference>
<reference evidence="2" key="4">
    <citation type="journal article" date="2001" name="Nature">
        <title>Functional annotation of a full-length mouse cDNA collection.</title>
        <authorList>
            <consortium name="The RIKEN Genome Exploration Research Group Phase II Team and the FANTOM Consortium"/>
        </authorList>
    </citation>
    <scope>NUCLEOTIDE SEQUENCE</scope>
    <source>
        <strain evidence="2">C57BL/6J</strain>
        <tissue evidence="2">Heart</tissue>
    </source>
</reference>
<evidence type="ECO:0000313" key="3">
    <source>
        <dbReference type="MGI" id="MGI:2441990"/>
    </source>
</evidence>
<gene>
    <name evidence="3" type="primary">D830013H23Rik</name>
</gene>
<dbReference type="MGI" id="MGI:2441990">
    <property type="gene designation" value="D830013H23Rik"/>
</dbReference>
<reference evidence="2" key="8">
    <citation type="journal article" date="2005" name="Science">
        <title>Antisense Transcription in the Mammalian Transcriptome.</title>
        <authorList>
            <consortium name="RIKEN Genome Exploration Research Group and Genome Science Group (Genome Network Project Core Group) and the FANTOM Consortium"/>
        </authorList>
    </citation>
    <scope>NUCLEOTIDE SEQUENCE</scope>
    <source>
        <strain evidence="2">C57BL/6J</strain>
        <tissue evidence="2">Heart</tissue>
    </source>
</reference>
<reference evidence="2" key="6">
    <citation type="journal article" date="2002" name="Nature">
        <title>Analysis of the mouse transcriptome based on functional annotation of 60,770 full-length cDNAs.</title>
        <authorList>
            <consortium name="The FANTOM Consortium and the RIKEN Genome Exploration Research Group Phase I and II Team"/>
        </authorList>
    </citation>
    <scope>NUCLEOTIDE SEQUENCE</scope>
    <source>
        <strain evidence="2">C57BL/6J</strain>
        <tissue evidence="2">Heart</tissue>
    </source>
</reference>
<reference evidence="2" key="5">
    <citation type="submission" date="2001-07" db="EMBL/GenBank/DDBJ databases">
        <authorList>
            <person name="Adachi J."/>
            <person name="Aizawa K."/>
            <person name="Akimura T."/>
            <person name="Arakawa T."/>
            <person name="Bono H."/>
            <person name="Carninci P."/>
            <person name="Fukuda S."/>
            <person name="Furuno M."/>
            <person name="Hanagaki T."/>
            <person name="Hara A."/>
            <person name="Hashizume W."/>
            <person name="Hayashida K."/>
            <person name="Hayatsu N."/>
            <person name="Hiramoto K."/>
            <person name="Hiraoka T."/>
            <person name="Hirozane T."/>
            <person name="Hori F."/>
            <person name="Imotani K."/>
            <person name="Ishii Y."/>
            <person name="Itoh M."/>
            <person name="Kagawa I."/>
            <person name="Kasukawa T."/>
            <person name="Katoh H."/>
            <person name="Kawai J."/>
            <person name="Kojima Y."/>
            <person name="Kondo S."/>
            <person name="Konno H."/>
            <person name="Kouda M."/>
            <person name="Koya S."/>
            <person name="Kurihara C."/>
            <person name="Matsuyama T."/>
            <person name="Miyazaki A."/>
            <person name="Murata M."/>
            <person name="Nakamura M."/>
            <person name="Nishi K."/>
            <person name="Nomura K."/>
            <person name="Numazaki R."/>
            <person name="Ohno M."/>
            <person name="Ohsato N."/>
            <person name="Okazaki Y."/>
            <person name="Saito R."/>
            <person name="Saitoh H."/>
            <person name="Sakai C."/>
            <person name="Sakai K."/>
            <person name="Sakazume N."/>
            <person name="Sano H."/>
            <person name="Sasaki D."/>
            <person name="Shibata K."/>
            <person name="Shinagawa A."/>
            <person name="Shiraki T."/>
            <person name="Sogabe Y."/>
            <person name="Tagami M."/>
            <person name="Tagawa A."/>
            <person name="Takahashi F."/>
            <person name="Takaku-Akahira S."/>
            <person name="Takeda Y."/>
            <person name="Tanaka T."/>
            <person name="Tomaru A."/>
            <person name="Toya T."/>
            <person name="Yasunishi A."/>
            <person name="Muramatsu M."/>
            <person name="Hayashizaki Y."/>
        </authorList>
    </citation>
    <scope>NUCLEOTIDE SEQUENCE</scope>
    <source>
        <strain evidence="2">C57BL/6J</strain>
        <tissue evidence="2">Heart</tissue>
    </source>
</reference>
<reference evidence="2" key="3">
    <citation type="journal article" date="2000" name="Genome Res.">
        <title>RIKEN integrated sequence analysis (RISA) system--384-format sequencing pipeline with 384 multicapillary sequencer.</title>
        <authorList>
            <person name="Shibata K."/>
            <person name="Itoh M."/>
            <person name="Aizawa K."/>
            <person name="Nagaoka S."/>
            <person name="Sasaki N."/>
            <person name="Carninci P."/>
            <person name="Konno H."/>
            <person name="Akiyama J."/>
            <person name="Nishi K."/>
            <person name="Kitsunai T."/>
            <person name="Tashiro H."/>
            <person name="Itoh M."/>
            <person name="Sumi N."/>
            <person name="Ishii Y."/>
            <person name="Nakamura S."/>
            <person name="Hazama M."/>
            <person name="Nishine T."/>
            <person name="Harada A."/>
            <person name="Yamamoto R."/>
            <person name="Matsumoto H."/>
            <person name="Sakaguchi S."/>
            <person name="Ikegami T."/>
            <person name="Kashiwagi K."/>
            <person name="Fujiwake S."/>
            <person name="Inoue K."/>
            <person name="Togawa Y."/>
            <person name="Izawa M."/>
            <person name="Ohara E."/>
            <person name="Watahiki M."/>
            <person name="Yoneda Y."/>
            <person name="Ishikawa T."/>
            <person name="Ozawa K."/>
            <person name="Tanaka T."/>
            <person name="Matsuura S."/>
            <person name="Kawai J."/>
            <person name="Okazaki Y."/>
            <person name="Muramatsu M."/>
            <person name="Inoue Y."/>
            <person name="Kira A."/>
            <person name="Hayashizaki Y."/>
        </authorList>
    </citation>
    <scope>NUCLEOTIDE SEQUENCE</scope>
    <source>
        <strain evidence="2">C57BL/6J</strain>
        <tissue evidence="2">Heart</tissue>
    </source>
</reference>
<dbReference type="AGR" id="MGI:2441990"/>
<evidence type="ECO:0000256" key="1">
    <source>
        <dbReference type="SAM" id="MobiDB-lite"/>
    </source>
</evidence>
<feature type="region of interest" description="Disordered" evidence="1">
    <location>
        <begin position="99"/>
        <end position="149"/>
    </location>
</feature>
<feature type="compositionally biased region" description="Low complexity" evidence="1">
    <location>
        <begin position="139"/>
        <end position="149"/>
    </location>
</feature>
<evidence type="ECO:0000313" key="2">
    <source>
        <dbReference type="EMBL" id="BAC35182.1"/>
    </source>
</evidence>
<feature type="region of interest" description="Disordered" evidence="1">
    <location>
        <begin position="35"/>
        <end position="83"/>
    </location>
</feature>